<dbReference type="Proteomes" id="UP000594638">
    <property type="component" value="Unassembled WGS sequence"/>
</dbReference>
<dbReference type="GO" id="GO:0006450">
    <property type="term" value="P:regulation of translational fidelity"/>
    <property type="evidence" value="ECO:0007669"/>
    <property type="project" value="InterPro"/>
</dbReference>
<proteinExistence type="predicted"/>
<feature type="transmembrane region" description="Helical" evidence="2">
    <location>
        <begin position="67"/>
        <end position="85"/>
    </location>
</feature>
<dbReference type="GO" id="GO:0051083">
    <property type="term" value="P:'de novo' cotranslational protein folding"/>
    <property type="evidence" value="ECO:0007669"/>
    <property type="project" value="InterPro"/>
</dbReference>
<dbReference type="EMBL" id="CACTIH010003870">
    <property type="protein sequence ID" value="CAA2986567.1"/>
    <property type="molecule type" value="Genomic_DNA"/>
</dbReference>
<protein>
    <submittedName>
        <fullName evidence="4">DnaJ homolog subfamily C member 2</fullName>
    </submittedName>
</protein>
<dbReference type="Gramene" id="OE9A080742T1">
    <property type="protein sequence ID" value="OE9A080742C1"/>
    <property type="gene ID" value="OE9A080742"/>
</dbReference>
<gene>
    <name evidence="4" type="ORF">OLEA9_A080742</name>
</gene>
<evidence type="ECO:0000313" key="5">
    <source>
        <dbReference type="Proteomes" id="UP000594638"/>
    </source>
</evidence>
<evidence type="ECO:0000256" key="1">
    <source>
        <dbReference type="SAM" id="MobiDB-lite"/>
    </source>
</evidence>
<dbReference type="InterPro" id="IPR044634">
    <property type="entry name" value="Zuotin/DnaJC2"/>
</dbReference>
<keyword evidence="5" id="KW-1185">Reference proteome</keyword>
<dbReference type="SMART" id="SM00717">
    <property type="entry name" value="SANT"/>
    <property type="match status" value="2"/>
</dbReference>
<dbReference type="Pfam" id="PF23082">
    <property type="entry name" value="Myb_DNA-binding_2"/>
    <property type="match status" value="1"/>
</dbReference>
<dbReference type="InterPro" id="IPR001005">
    <property type="entry name" value="SANT/Myb"/>
</dbReference>
<dbReference type="AlphaFoldDB" id="A0A8S0S433"/>
<feature type="domain" description="Myb-like" evidence="3">
    <location>
        <begin position="255"/>
        <end position="309"/>
    </location>
</feature>
<dbReference type="Pfam" id="PF00249">
    <property type="entry name" value="Myb_DNA-binding"/>
    <property type="match status" value="1"/>
</dbReference>
<comment type="caution">
    <text evidence="4">The sequence shown here is derived from an EMBL/GenBank/DDBJ whole genome shotgun (WGS) entry which is preliminary data.</text>
</comment>
<dbReference type="GO" id="GO:0030544">
    <property type="term" value="F:Hsp70 protein binding"/>
    <property type="evidence" value="ECO:0007669"/>
    <property type="project" value="InterPro"/>
</dbReference>
<organism evidence="4 5">
    <name type="scientific">Olea europaea subsp. europaea</name>
    <dbReference type="NCBI Taxonomy" id="158383"/>
    <lineage>
        <taxon>Eukaryota</taxon>
        <taxon>Viridiplantae</taxon>
        <taxon>Streptophyta</taxon>
        <taxon>Embryophyta</taxon>
        <taxon>Tracheophyta</taxon>
        <taxon>Spermatophyta</taxon>
        <taxon>Magnoliopsida</taxon>
        <taxon>eudicotyledons</taxon>
        <taxon>Gunneridae</taxon>
        <taxon>Pentapetalae</taxon>
        <taxon>asterids</taxon>
        <taxon>lamiids</taxon>
        <taxon>Lamiales</taxon>
        <taxon>Oleaceae</taxon>
        <taxon>Oleeae</taxon>
        <taxon>Olea</taxon>
    </lineage>
</organism>
<feature type="transmembrane region" description="Helical" evidence="2">
    <location>
        <begin position="41"/>
        <end position="60"/>
    </location>
</feature>
<dbReference type="GO" id="GO:0043022">
    <property type="term" value="F:ribosome binding"/>
    <property type="evidence" value="ECO:0007669"/>
    <property type="project" value="InterPro"/>
</dbReference>
<accession>A0A8S0S433</accession>
<dbReference type="CDD" id="cd00167">
    <property type="entry name" value="SANT"/>
    <property type="match status" value="2"/>
</dbReference>
<dbReference type="GO" id="GO:0005783">
    <property type="term" value="C:endoplasmic reticulum"/>
    <property type="evidence" value="ECO:0007669"/>
    <property type="project" value="EnsemblPlants"/>
</dbReference>
<sequence>MEFLDEYDSRPRFQFQSKPLPESSNATDPDTNHPSIRRTTLLISLFLSISIFSLAFLCFNFEPVKSILLWVSVSLLLGPFAPSSLTAGDIRVGLGPVLKDLPEIPDETVEKINRKSTKSQKRSPEDAVKLDGSLGKSIIVADSSLNLEKNEGIDSGSTTNFEKIEEGKWSVADEELLKKLMVKHPVGKPGRWEAIAEGLKGKHKVDSVIKKSKEMAERKVSDEDSYKKFLMDRKPMDKRGSDEQSVGIGATNNNEGGRGESEWTDGDDLALLNALKAFPKDVAMRWEKIAAAVPGKTKASCMKRVSDLKRDFRSSKASSVEAS</sequence>
<keyword evidence="2" id="KW-0812">Transmembrane</keyword>
<dbReference type="PROSITE" id="PS50090">
    <property type="entry name" value="MYB_LIKE"/>
    <property type="match status" value="1"/>
</dbReference>
<feature type="region of interest" description="Disordered" evidence="1">
    <location>
        <begin position="14"/>
        <end position="33"/>
    </location>
</feature>
<evidence type="ECO:0000256" key="2">
    <source>
        <dbReference type="SAM" id="Phobius"/>
    </source>
</evidence>
<reference evidence="4 5" key="1">
    <citation type="submission" date="2019-12" db="EMBL/GenBank/DDBJ databases">
        <authorList>
            <person name="Alioto T."/>
            <person name="Alioto T."/>
            <person name="Gomez Garrido J."/>
        </authorList>
    </citation>
    <scope>NUCLEOTIDE SEQUENCE [LARGE SCALE GENOMIC DNA]</scope>
</reference>
<feature type="region of interest" description="Disordered" evidence="1">
    <location>
        <begin position="235"/>
        <end position="262"/>
    </location>
</feature>
<dbReference type="OrthoDB" id="10250354at2759"/>
<dbReference type="InterPro" id="IPR009057">
    <property type="entry name" value="Homeodomain-like_sf"/>
</dbReference>
<evidence type="ECO:0000313" key="4">
    <source>
        <dbReference type="EMBL" id="CAA2986567.1"/>
    </source>
</evidence>
<dbReference type="Gene3D" id="1.10.10.60">
    <property type="entry name" value="Homeodomain-like"/>
    <property type="match status" value="2"/>
</dbReference>
<dbReference type="GO" id="GO:0048767">
    <property type="term" value="P:root hair elongation"/>
    <property type="evidence" value="ECO:0007669"/>
    <property type="project" value="EnsemblPlants"/>
</dbReference>
<name>A0A8S0S433_OLEEU</name>
<dbReference type="PANTHER" id="PTHR43999:SF3">
    <property type="entry name" value="TRANSCRIPTION FACTOR MAMYB"/>
    <property type="match status" value="1"/>
</dbReference>
<keyword evidence="2" id="KW-1133">Transmembrane helix</keyword>
<dbReference type="FunFam" id="1.10.10.60:FF:000416">
    <property type="entry name" value="Myb family transcription factor"/>
    <property type="match status" value="1"/>
</dbReference>
<dbReference type="PANTHER" id="PTHR43999">
    <property type="entry name" value="DNAJ HOMOLOG SUBFAMILY C MEMBER 2"/>
    <property type="match status" value="1"/>
</dbReference>
<evidence type="ECO:0000259" key="3">
    <source>
        <dbReference type="PROSITE" id="PS50090"/>
    </source>
</evidence>
<dbReference type="GO" id="GO:0005829">
    <property type="term" value="C:cytosol"/>
    <property type="evidence" value="ECO:0007669"/>
    <property type="project" value="TreeGrafter"/>
</dbReference>
<dbReference type="SUPFAM" id="SSF46689">
    <property type="entry name" value="Homeodomain-like"/>
    <property type="match status" value="2"/>
</dbReference>
<keyword evidence="2" id="KW-0472">Membrane</keyword>